<dbReference type="InterPro" id="IPR005761">
    <property type="entry name" value="UDP-N-AcMur-Glu-dNH2Pim_ligase"/>
</dbReference>
<evidence type="ECO:0000256" key="2">
    <source>
        <dbReference type="HAMAP-Rule" id="MF_00208"/>
    </source>
</evidence>
<dbReference type="Pfam" id="PF08245">
    <property type="entry name" value="Mur_ligase_M"/>
    <property type="match status" value="1"/>
</dbReference>
<keyword evidence="2 6" id="KW-0436">Ligase</keyword>
<dbReference type="GO" id="GO:0071555">
    <property type="term" value="P:cell wall organization"/>
    <property type="evidence" value="ECO:0007669"/>
    <property type="project" value="UniProtKB-KW"/>
</dbReference>
<keyword evidence="2 3" id="KW-0132">Cell division</keyword>
<dbReference type="Proteomes" id="UP000478417">
    <property type="component" value="Unassembled WGS sequence"/>
</dbReference>
<dbReference type="Pfam" id="PF02875">
    <property type="entry name" value="Mur_ligase_C"/>
    <property type="match status" value="1"/>
</dbReference>
<feature type="short sequence motif" description="Meso-diaminopimelate recognition motif" evidence="2">
    <location>
        <begin position="410"/>
        <end position="413"/>
    </location>
</feature>
<comment type="catalytic activity">
    <reaction evidence="2">
        <text>UDP-N-acetyl-alpha-D-muramoyl-L-alanyl-D-glutamate + meso-2,6-diaminopimelate + ATP = UDP-N-acetyl-alpha-D-muramoyl-L-alanyl-gamma-D-glutamyl-meso-2,6-diaminopimelate + ADP + phosphate + H(+)</text>
        <dbReference type="Rhea" id="RHEA:23676"/>
        <dbReference type="ChEBI" id="CHEBI:15378"/>
        <dbReference type="ChEBI" id="CHEBI:30616"/>
        <dbReference type="ChEBI" id="CHEBI:43474"/>
        <dbReference type="ChEBI" id="CHEBI:57791"/>
        <dbReference type="ChEBI" id="CHEBI:83900"/>
        <dbReference type="ChEBI" id="CHEBI:83905"/>
        <dbReference type="ChEBI" id="CHEBI:456216"/>
        <dbReference type="EC" id="6.3.2.13"/>
    </reaction>
</comment>
<feature type="binding site" evidence="2">
    <location>
        <begin position="158"/>
        <end position="159"/>
    </location>
    <ligand>
        <name>UDP-N-acetyl-alpha-D-muramoyl-L-alanyl-D-glutamate</name>
        <dbReference type="ChEBI" id="CHEBI:83900"/>
    </ligand>
</feature>
<feature type="binding site" evidence="2">
    <location>
        <position position="386"/>
    </location>
    <ligand>
        <name>meso-2,6-diaminopimelate</name>
        <dbReference type="ChEBI" id="CHEBI:57791"/>
    </ligand>
</feature>
<comment type="pathway">
    <text evidence="2 3">Cell wall biogenesis; peptidoglycan biosynthesis.</text>
</comment>
<feature type="binding site" evidence="2">
    <location>
        <begin position="115"/>
        <end position="121"/>
    </location>
    <ligand>
        <name>ATP</name>
        <dbReference type="ChEBI" id="CHEBI:30616"/>
    </ligand>
</feature>
<dbReference type="InterPro" id="IPR013221">
    <property type="entry name" value="Mur_ligase_cen"/>
</dbReference>
<keyword evidence="2 3" id="KW-0573">Peptidoglycan synthesis</keyword>
<dbReference type="InterPro" id="IPR004101">
    <property type="entry name" value="Mur_ligase_C"/>
</dbReference>
<feature type="binding site" evidence="2">
    <location>
        <begin position="410"/>
        <end position="413"/>
    </location>
    <ligand>
        <name>meso-2,6-diaminopimelate</name>
        <dbReference type="ChEBI" id="CHEBI:57791"/>
    </ligand>
</feature>
<dbReference type="HAMAP" id="MF_00208">
    <property type="entry name" value="MurE"/>
    <property type="match status" value="1"/>
</dbReference>
<dbReference type="GO" id="GO:0005524">
    <property type="term" value="F:ATP binding"/>
    <property type="evidence" value="ECO:0007669"/>
    <property type="project" value="UniProtKB-UniRule"/>
</dbReference>
<comment type="cofactor">
    <cofactor evidence="2">
        <name>Mg(2+)</name>
        <dbReference type="ChEBI" id="CHEBI:18420"/>
    </cofactor>
</comment>
<comment type="subcellular location">
    <subcellularLocation>
        <location evidence="2 3">Cytoplasm</location>
    </subcellularLocation>
</comment>
<comment type="PTM">
    <text evidence="2">Carboxylation is probably crucial for Mg(2+) binding and, consequently, for the gamma-phosphate positioning of ATP.</text>
</comment>
<feature type="domain" description="Mur ligase C-terminal" evidence="4">
    <location>
        <begin position="337"/>
        <end position="470"/>
    </location>
</feature>
<dbReference type="PANTHER" id="PTHR23135">
    <property type="entry name" value="MUR LIGASE FAMILY MEMBER"/>
    <property type="match status" value="1"/>
</dbReference>
<keyword evidence="2" id="KW-0460">Magnesium</keyword>
<keyword evidence="2" id="KW-0067">ATP-binding</keyword>
<keyword evidence="2" id="KW-0963">Cytoplasm</keyword>
<keyword evidence="2" id="KW-0547">Nucleotide-binding</keyword>
<name>A0A6B2LXL1_9BACT</name>
<comment type="function">
    <text evidence="2">Catalyzes the addition of meso-diaminopimelic acid to the nucleotide precursor UDP-N-acetylmuramoyl-L-alanyl-D-glutamate (UMAG) in the biosynthesis of bacterial cell-wall peptidoglycan.</text>
</comment>
<dbReference type="EC" id="6.3.2.13" evidence="2"/>
<keyword evidence="2 3" id="KW-0961">Cell wall biogenesis/degradation</keyword>
<accession>A0A6B2LXL1</accession>
<comment type="similarity">
    <text evidence="1 2">Belongs to the MurCDEF family. MurE subfamily.</text>
</comment>
<dbReference type="PANTHER" id="PTHR23135:SF4">
    <property type="entry name" value="UDP-N-ACETYLMURAMOYL-L-ALANYL-D-GLUTAMATE--2,6-DIAMINOPIMELATE LIGASE MURE HOMOLOG, CHLOROPLASTIC"/>
    <property type="match status" value="1"/>
</dbReference>
<gene>
    <name evidence="2" type="primary">murE</name>
    <name evidence="6" type="ORF">G0Q06_02555</name>
</gene>
<evidence type="ECO:0000256" key="3">
    <source>
        <dbReference type="RuleBase" id="RU004135"/>
    </source>
</evidence>
<dbReference type="GO" id="GO:0005737">
    <property type="term" value="C:cytoplasm"/>
    <property type="evidence" value="ECO:0007669"/>
    <property type="project" value="UniProtKB-SubCell"/>
</dbReference>
<comment type="caution">
    <text evidence="6">The sequence shown here is derived from an EMBL/GenBank/DDBJ whole genome shotgun (WGS) entry which is preliminary data.</text>
</comment>
<feature type="domain" description="Mur ligase central" evidence="5">
    <location>
        <begin position="113"/>
        <end position="314"/>
    </location>
</feature>
<feature type="binding site" evidence="2">
    <location>
        <position position="193"/>
    </location>
    <ligand>
        <name>UDP-N-acetyl-alpha-D-muramoyl-L-alanyl-D-glutamate</name>
        <dbReference type="ChEBI" id="CHEBI:83900"/>
    </ligand>
</feature>
<keyword evidence="2 3" id="KW-0131">Cell cycle</keyword>
<evidence type="ECO:0000259" key="4">
    <source>
        <dbReference type="Pfam" id="PF02875"/>
    </source>
</evidence>
<dbReference type="Gene3D" id="3.90.190.20">
    <property type="entry name" value="Mur ligase, C-terminal domain"/>
    <property type="match status" value="1"/>
</dbReference>
<comment type="caution">
    <text evidence="2">Lacks conserved residue(s) required for the propagation of feature annotation.</text>
</comment>
<dbReference type="GO" id="GO:0009252">
    <property type="term" value="P:peptidoglycan biosynthetic process"/>
    <property type="evidence" value="ECO:0007669"/>
    <property type="project" value="UniProtKB-UniRule"/>
</dbReference>
<dbReference type="GO" id="GO:0000287">
    <property type="term" value="F:magnesium ion binding"/>
    <property type="evidence" value="ECO:0007669"/>
    <property type="project" value="UniProtKB-UniRule"/>
</dbReference>
<dbReference type="GO" id="GO:0008360">
    <property type="term" value="P:regulation of cell shape"/>
    <property type="evidence" value="ECO:0007669"/>
    <property type="project" value="UniProtKB-KW"/>
</dbReference>
<feature type="binding site" evidence="2">
    <location>
        <position position="468"/>
    </location>
    <ligand>
        <name>meso-2,6-diaminopimelate</name>
        <dbReference type="ChEBI" id="CHEBI:57791"/>
    </ligand>
</feature>
<evidence type="ECO:0000313" key="6">
    <source>
        <dbReference type="EMBL" id="NDV61328.1"/>
    </source>
</evidence>
<dbReference type="InterPro" id="IPR036565">
    <property type="entry name" value="Mur-like_cat_sf"/>
</dbReference>
<dbReference type="NCBIfam" id="NF001126">
    <property type="entry name" value="PRK00139.1-4"/>
    <property type="match status" value="1"/>
</dbReference>
<dbReference type="Gene3D" id="3.40.1190.10">
    <property type="entry name" value="Mur-like, catalytic domain"/>
    <property type="match status" value="1"/>
</dbReference>
<organism evidence="6 7">
    <name type="scientific">Oceanipulchritudo coccoides</name>
    <dbReference type="NCBI Taxonomy" id="2706888"/>
    <lineage>
        <taxon>Bacteria</taxon>
        <taxon>Pseudomonadati</taxon>
        <taxon>Verrucomicrobiota</taxon>
        <taxon>Opitutia</taxon>
        <taxon>Puniceicoccales</taxon>
        <taxon>Oceanipulchritudinaceae</taxon>
        <taxon>Oceanipulchritudo</taxon>
    </lineage>
</organism>
<feature type="binding site" evidence="2">
    <location>
        <position position="472"/>
    </location>
    <ligand>
        <name>meso-2,6-diaminopimelate</name>
        <dbReference type="ChEBI" id="CHEBI:57791"/>
    </ligand>
</feature>
<feature type="binding site" evidence="2">
    <location>
        <position position="185"/>
    </location>
    <ligand>
        <name>UDP-N-acetyl-alpha-D-muramoyl-L-alanyl-D-glutamate</name>
        <dbReference type="ChEBI" id="CHEBI:83900"/>
    </ligand>
</feature>
<protein>
    <recommendedName>
        <fullName evidence="2">UDP-N-acetylmuramoyl-L-alanyl-D-glutamate--2,6-diaminopimelate ligase</fullName>
        <ecNumber evidence="2">6.3.2.13</ecNumber>
    </recommendedName>
    <alternativeName>
        <fullName evidence="2">Meso-A2pm-adding enzyme</fullName>
    </alternativeName>
    <alternativeName>
        <fullName evidence="2">Meso-diaminopimelate-adding enzyme</fullName>
    </alternativeName>
    <alternativeName>
        <fullName evidence="2">UDP-MurNAc-L-Ala-D-Glu:meso-diaminopimelate ligase</fullName>
    </alternativeName>
    <alternativeName>
        <fullName evidence="2">UDP-MurNAc-tripeptide synthetase</fullName>
    </alternativeName>
    <alternativeName>
        <fullName evidence="2">UDP-N-acetylmuramyl-tripeptide synthetase</fullName>
    </alternativeName>
</protein>
<dbReference type="UniPathway" id="UPA00219"/>
<sequence length="494" mass="53551">MRLKDVIEAVQPANVLGLIDTEIRGVACHPDEVQGPGYLFVCMDEYLEYNRWFTWRAFLEKLPSMELAGVVSPSPVEGLSVPQLITPFPRKALGQAARLFLGNPDEGVQFLGVTGTNGKTTTTRLLAHLNNKLGIPCGSIGTLGIALGDSLNAAGTYTTPLSPELYRHLLTFRESGARAVSMEVSSHALTLDRVEGLLFDGAVLTNVERDHLDFHGTQEAYAMAKQGLFNLLKPGGVSVLNRASAFYNQFAEAAGGRVVSFGMENSGADYEVRNLILTPQRSRFSMAVGNETCPFESHLVGDFQVENVAAAVALMHAMGHSLEALADALKDFPPVCGRMEQIFLPNGCTAIVDYAHNPDGLQHVLKACRPFCERKLHVAFGCGGDRDRGKRSIMGSIAAELADVCWVTSDNPRTEDPEAIINDIMEGVQSSLSLASGSPEVHQVPDREEALRTAYNHTKEGDLLVVAGKGHEDYQIIGLTKHPFSDQAILRSFS</sequence>
<proteinExistence type="inferred from homology"/>
<dbReference type="EMBL" id="JAAGNX010000001">
    <property type="protein sequence ID" value="NDV61328.1"/>
    <property type="molecule type" value="Genomic_DNA"/>
</dbReference>
<dbReference type="GO" id="GO:0008765">
    <property type="term" value="F:UDP-N-acetylmuramoylalanyl-D-glutamate-2,6-diaminopimelate ligase activity"/>
    <property type="evidence" value="ECO:0007669"/>
    <property type="project" value="UniProtKB-UniRule"/>
</dbReference>
<dbReference type="GO" id="GO:0051301">
    <property type="term" value="P:cell division"/>
    <property type="evidence" value="ECO:0007669"/>
    <property type="project" value="UniProtKB-KW"/>
</dbReference>
<evidence type="ECO:0000256" key="1">
    <source>
        <dbReference type="ARBA" id="ARBA00005898"/>
    </source>
</evidence>
<reference evidence="6 7" key="1">
    <citation type="submission" date="2020-02" db="EMBL/GenBank/DDBJ databases">
        <title>Albibacoteraceae fam. nov., the first described family within the subdivision 4 Verrucomicrobia.</title>
        <authorList>
            <person name="Xi F."/>
        </authorList>
    </citation>
    <scope>NUCLEOTIDE SEQUENCE [LARGE SCALE GENOMIC DNA]</scope>
    <source>
        <strain evidence="6 7">CK1056</strain>
    </source>
</reference>
<feature type="modified residue" description="N6-carboxylysine" evidence="2">
    <location>
        <position position="225"/>
    </location>
</feature>
<dbReference type="InterPro" id="IPR036615">
    <property type="entry name" value="Mur_ligase_C_dom_sf"/>
</dbReference>
<dbReference type="AlphaFoldDB" id="A0A6B2LXL1"/>
<dbReference type="SUPFAM" id="SSF53623">
    <property type="entry name" value="MurD-like peptide ligases, catalytic domain"/>
    <property type="match status" value="1"/>
</dbReference>
<keyword evidence="2 3" id="KW-0133">Cell shape</keyword>
<dbReference type="SUPFAM" id="SSF53244">
    <property type="entry name" value="MurD-like peptide ligases, peptide-binding domain"/>
    <property type="match status" value="1"/>
</dbReference>
<dbReference type="NCBIfam" id="TIGR01085">
    <property type="entry name" value="murE"/>
    <property type="match status" value="1"/>
</dbReference>
<keyword evidence="7" id="KW-1185">Reference proteome</keyword>
<evidence type="ECO:0000313" key="7">
    <source>
        <dbReference type="Proteomes" id="UP000478417"/>
    </source>
</evidence>
<evidence type="ECO:0000259" key="5">
    <source>
        <dbReference type="Pfam" id="PF08245"/>
    </source>
</evidence>